<dbReference type="PANTHER" id="PTHR47768:SF1">
    <property type="entry name" value="GLOBIN FAMILY PROFILE DOMAIN-CONTAINING PROTEIN"/>
    <property type="match status" value="1"/>
</dbReference>
<dbReference type="GO" id="GO:0019825">
    <property type="term" value="F:oxygen binding"/>
    <property type="evidence" value="ECO:0007669"/>
    <property type="project" value="InterPro"/>
</dbReference>
<keyword evidence="1" id="KW-0349">Heme</keyword>
<dbReference type="PANTHER" id="PTHR47768">
    <property type="entry name" value="GLOBIN RELATED-RELATED"/>
    <property type="match status" value="1"/>
</dbReference>
<keyword evidence="1" id="KW-0561">Oxygen transport</keyword>
<dbReference type="SUPFAM" id="SSF46458">
    <property type="entry name" value="Globin-like"/>
    <property type="match status" value="1"/>
</dbReference>
<protein>
    <submittedName>
        <fullName evidence="5">GLOBIN domain-containing protein</fullName>
    </submittedName>
</protein>
<dbReference type="Proteomes" id="UP000270296">
    <property type="component" value="Unassembled WGS sequence"/>
</dbReference>
<evidence type="ECO:0000313" key="5">
    <source>
        <dbReference type="WBParaSite" id="SBAD_0000706001-mRNA-1"/>
    </source>
</evidence>
<sequence length="175" mass="20747">MCLSKSEVVLLTKQWRKDDFDWLYNIGKEIYTVVFEMCPRVKSFFPYVLQCDRENKEWQESHEFRRQALRFVQVLSHALDHFENAKYKASDTELRDLLRGIGFKHRAFSKIGFRPTHWQIFVVAAVKALMKDAESLDVDDAAKVIRKTAWEKLTSYVVSCMEEGYYSDSTERLDR</sequence>
<reference evidence="3 4" key="2">
    <citation type="submission" date="2018-11" db="EMBL/GenBank/DDBJ databases">
        <authorList>
            <consortium name="Pathogen Informatics"/>
        </authorList>
    </citation>
    <scope>NUCLEOTIDE SEQUENCE [LARGE SCALE GENOMIC DNA]</scope>
</reference>
<dbReference type="CDD" id="cd01040">
    <property type="entry name" value="Mb-like"/>
    <property type="match status" value="1"/>
</dbReference>
<evidence type="ECO:0000313" key="4">
    <source>
        <dbReference type="Proteomes" id="UP000270296"/>
    </source>
</evidence>
<comment type="similarity">
    <text evidence="1">Belongs to the globin family.</text>
</comment>
<dbReference type="InterPro" id="IPR012292">
    <property type="entry name" value="Globin/Proto"/>
</dbReference>
<dbReference type="Gene3D" id="1.10.490.10">
    <property type="entry name" value="Globins"/>
    <property type="match status" value="1"/>
</dbReference>
<dbReference type="InterPro" id="IPR009050">
    <property type="entry name" value="Globin-like_sf"/>
</dbReference>
<evidence type="ECO:0000259" key="2">
    <source>
        <dbReference type="PROSITE" id="PS01033"/>
    </source>
</evidence>
<dbReference type="AlphaFoldDB" id="A0A183IT50"/>
<keyword evidence="1" id="KW-0479">Metal-binding</keyword>
<keyword evidence="1" id="KW-0813">Transport</keyword>
<evidence type="ECO:0000256" key="1">
    <source>
        <dbReference type="RuleBase" id="RU000356"/>
    </source>
</evidence>
<organism evidence="5">
    <name type="scientific">Soboliphyme baturini</name>
    <dbReference type="NCBI Taxonomy" id="241478"/>
    <lineage>
        <taxon>Eukaryota</taxon>
        <taxon>Metazoa</taxon>
        <taxon>Ecdysozoa</taxon>
        <taxon>Nematoda</taxon>
        <taxon>Enoplea</taxon>
        <taxon>Dorylaimia</taxon>
        <taxon>Dioctophymatida</taxon>
        <taxon>Dioctophymatoidea</taxon>
        <taxon>Soboliphymatidae</taxon>
        <taxon>Soboliphyme</taxon>
    </lineage>
</organism>
<proteinExistence type="inferred from homology"/>
<feature type="domain" description="Globin" evidence="2">
    <location>
        <begin position="2"/>
        <end position="166"/>
    </location>
</feature>
<dbReference type="InterPro" id="IPR000971">
    <property type="entry name" value="Globin"/>
</dbReference>
<gene>
    <name evidence="3" type="ORF">SBAD_LOCUS6797</name>
</gene>
<evidence type="ECO:0000313" key="3">
    <source>
        <dbReference type="EMBL" id="VDP10843.1"/>
    </source>
</evidence>
<dbReference type="OrthoDB" id="436496at2759"/>
<keyword evidence="1" id="KW-0408">Iron</keyword>
<reference evidence="5" key="1">
    <citation type="submission" date="2016-06" db="UniProtKB">
        <authorList>
            <consortium name="WormBaseParasite"/>
        </authorList>
    </citation>
    <scope>IDENTIFICATION</scope>
</reference>
<dbReference type="Pfam" id="PF00042">
    <property type="entry name" value="Globin"/>
    <property type="match status" value="1"/>
</dbReference>
<dbReference type="InterPro" id="IPR044399">
    <property type="entry name" value="Mb-like_M"/>
</dbReference>
<accession>A0A183IT50</accession>
<keyword evidence="4" id="KW-1185">Reference proteome</keyword>
<name>A0A183IT50_9BILA</name>
<dbReference type="GO" id="GO:0005344">
    <property type="term" value="F:oxygen carrier activity"/>
    <property type="evidence" value="ECO:0007669"/>
    <property type="project" value="UniProtKB-KW"/>
</dbReference>
<dbReference type="EMBL" id="UZAM01010050">
    <property type="protein sequence ID" value="VDP10843.1"/>
    <property type="molecule type" value="Genomic_DNA"/>
</dbReference>
<dbReference type="PROSITE" id="PS01033">
    <property type="entry name" value="GLOBIN"/>
    <property type="match status" value="1"/>
</dbReference>
<dbReference type="WBParaSite" id="SBAD_0000706001-mRNA-1">
    <property type="protein sequence ID" value="SBAD_0000706001-mRNA-1"/>
    <property type="gene ID" value="SBAD_0000706001"/>
</dbReference>
<dbReference type="GO" id="GO:0020037">
    <property type="term" value="F:heme binding"/>
    <property type="evidence" value="ECO:0007669"/>
    <property type="project" value="InterPro"/>
</dbReference>
<dbReference type="InterPro" id="IPR053341">
    <property type="entry name" value="Oxidative_stress_globin-like"/>
</dbReference>